<feature type="region of interest" description="Disordered" evidence="1">
    <location>
        <begin position="41"/>
        <end position="84"/>
    </location>
</feature>
<evidence type="ECO:0000313" key="3">
    <source>
        <dbReference type="Proteomes" id="UP000265520"/>
    </source>
</evidence>
<keyword evidence="3" id="KW-1185">Reference proteome</keyword>
<protein>
    <submittedName>
        <fullName evidence="2">Uncharacterized protein</fullName>
    </submittedName>
</protein>
<evidence type="ECO:0000313" key="2">
    <source>
        <dbReference type="EMBL" id="MCH84235.1"/>
    </source>
</evidence>
<feature type="compositionally biased region" description="Basic and acidic residues" evidence="1">
    <location>
        <begin position="1"/>
        <end position="16"/>
    </location>
</feature>
<gene>
    <name evidence="2" type="ORF">A2U01_0005066</name>
</gene>
<sequence>MPENFGDKTLHVDRNPLRTSRNRNNCSKQIFVNETSQACLLDMDPQTHPKSSTKRSFEESPDISSQLGTPHNNDTSSHHARVQA</sequence>
<comment type="caution">
    <text evidence="2">The sequence shown here is derived from an EMBL/GenBank/DDBJ whole genome shotgun (WGS) entry which is preliminary data.</text>
</comment>
<reference evidence="2 3" key="1">
    <citation type="journal article" date="2018" name="Front. Plant Sci.">
        <title>Red Clover (Trifolium pratense) and Zigzag Clover (T. medium) - A Picture of Genomic Similarities and Differences.</title>
        <authorList>
            <person name="Dluhosova J."/>
            <person name="Istvanek J."/>
            <person name="Nedelnik J."/>
            <person name="Repkova J."/>
        </authorList>
    </citation>
    <scope>NUCLEOTIDE SEQUENCE [LARGE SCALE GENOMIC DNA]</scope>
    <source>
        <strain evidence="3">cv. 10/8</strain>
        <tissue evidence="2">Leaf</tissue>
    </source>
</reference>
<dbReference type="AlphaFoldDB" id="A0A392MAV2"/>
<organism evidence="2 3">
    <name type="scientific">Trifolium medium</name>
    <dbReference type="NCBI Taxonomy" id="97028"/>
    <lineage>
        <taxon>Eukaryota</taxon>
        <taxon>Viridiplantae</taxon>
        <taxon>Streptophyta</taxon>
        <taxon>Embryophyta</taxon>
        <taxon>Tracheophyta</taxon>
        <taxon>Spermatophyta</taxon>
        <taxon>Magnoliopsida</taxon>
        <taxon>eudicotyledons</taxon>
        <taxon>Gunneridae</taxon>
        <taxon>Pentapetalae</taxon>
        <taxon>rosids</taxon>
        <taxon>fabids</taxon>
        <taxon>Fabales</taxon>
        <taxon>Fabaceae</taxon>
        <taxon>Papilionoideae</taxon>
        <taxon>50 kb inversion clade</taxon>
        <taxon>NPAAA clade</taxon>
        <taxon>Hologalegina</taxon>
        <taxon>IRL clade</taxon>
        <taxon>Trifolieae</taxon>
        <taxon>Trifolium</taxon>
    </lineage>
</organism>
<feature type="region of interest" description="Disordered" evidence="1">
    <location>
        <begin position="1"/>
        <end position="23"/>
    </location>
</feature>
<proteinExistence type="predicted"/>
<evidence type="ECO:0000256" key="1">
    <source>
        <dbReference type="SAM" id="MobiDB-lite"/>
    </source>
</evidence>
<dbReference type="Proteomes" id="UP000265520">
    <property type="component" value="Unassembled WGS sequence"/>
</dbReference>
<name>A0A392MAV2_9FABA</name>
<dbReference type="EMBL" id="LXQA010006488">
    <property type="protein sequence ID" value="MCH84235.1"/>
    <property type="molecule type" value="Genomic_DNA"/>
</dbReference>
<accession>A0A392MAV2</accession>
<feature type="compositionally biased region" description="Polar residues" evidence="1">
    <location>
        <begin position="62"/>
        <end position="75"/>
    </location>
</feature>